<comment type="cofactor">
    <cofactor evidence="1">
        <name>Fe(2+)</name>
        <dbReference type="ChEBI" id="CHEBI:29033"/>
    </cofactor>
</comment>
<dbReference type="FunFam" id="2.60.120.590:FF:000004">
    <property type="entry name" value="DNA oxidative demethylase ALKBH2"/>
    <property type="match status" value="1"/>
</dbReference>
<organism evidence="12">
    <name type="scientific">freshwater metagenome</name>
    <dbReference type="NCBI Taxonomy" id="449393"/>
    <lineage>
        <taxon>unclassified sequences</taxon>
        <taxon>metagenomes</taxon>
        <taxon>ecological metagenomes</taxon>
    </lineage>
</organism>
<dbReference type="GO" id="GO:0016787">
    <property type="term" value="F:hydrolase activity"/>
    <property type="evidence" value="ECO:0007669"/>
    <property type="project" value="UniProtKB-ARBA"/>
</dbReference>
<evidence type="ECO:0000256" key="2">
    <source>
        <dbReference type="ARBA" id="ARBA00022723"/>
    </source>
</evidence>
<evidence type="ECO:0000256" key="3">
    <source>
        <dbReference type="ARBA" id="ARBA00022763"/>
    </source>
</evidence>
<dbReference type="InterPro" id="IPR005123">
    <property type="entry name" value="Oxoglu/Fe-dep_dioxygenase_dom"/>
</dbReference>
<dbReference type="PANTHER" id="PTHR31212">
    <property type="entry name" value="ALPHA-KETOGLUTARATE-DEPENDENT DIOXYGENASE ALKB HOMOLOG 3"/>
    <property type="match status" value="1"/>
</dbReference>
<gene>
    <name evidence="11" type="ORF">UFOPK1495_01735</name>
    <name evidence="12" type="ORF">UFOPK1603_00904</name>
</gene>
<keyword evidence="4" id="KW-0460">Magnesium</keyword>
<proteinExistence type="predicted"/>
<feature type="compositionally biased region" description="Polar residues" evidence="9">
    <location>
        <begin position="206"/>
        <end position="225"/>
    </location>
</feature>
<dbReference type="GO" id="GO:0140097">
    <property type="term" value="F:catalytic activity, acting on DNA"/>
    <property type="evidence" value="ECO:0007669"/>
    <property type="project" value="UniProtKB-ARBA"/>
</dbReference>
<accession>A0A6J6DQ35</accession>
<evidence type="ECO:0000256" key="9">
    <source>
        <dbReference type="SAM" id="MobiDB-lite"/>
    </source>
</evidence>
<dbReference type="AlphaFoldDB" id="A0A6J6DQ35"/>
<evidence type="ECO:0000313" key="11">
    <source>
        <dbReference type="EMBL" id="CAB4565105.1"/>
    </source>
</evidence>
<keyword evidence="2" id="KW-0479">Metal-binding</keyword>
<dbReference type="InterPro" id="IPR027450">
    <property type="entry name" value="AlkB-like"/>
</dbReference>
<dbReference type="GO" id="GO:0046872">
    <property type="term" value="F:metal ion binding"/>
    <property type="evidence" value="ECO:0007669"/>
    <property type="project" value="UniProtKB-KW"/>
</dbReference>
<dbReference type="SUPFAM" id="SSF51197">
    <property type="entry name" value="Clavaminate synthase-like"/>
    <property type="match status" value="1"/>
</dbReference>
<evidence type="ECO:0000256" key="4">
    <source>
        <dbReference type="ARBA" id="ARBA00022842"/>
    </source>
</evidence>
<sequence length="225" mass="24737">MSGQPPLFEEQPTGPGLGLTLIRGAVGSAAADAAFAALRTKVTWHQDHLKMFGKLIPVPRLEAWVADEGLDYTYSGIHHDPDPWIDELVELRDLSSSHTGTRFNSVLCNLYRDGSDGVDWHADDEPEFGQMPVIASLSLGATRRFDLRRVDDHSIKVELELHHGDLVIMSGTTQTLWRHRVPKTKKPVGERINLTFRTVTPKAEARSSTAVRGASTKSAGDSASF</sequence>
<evidence type="ECO:0000256" key="6">
    <source>
        <dbReference type="ARBA" id="ARBA00023002"/>
    </source>
</evidence>
<dbReference type="InterPro" id="IPR037151">
    <property type="entry name" value="AlkB-like_sf"/>
</dbReference>
<keyword evidence="8" id="KW-0234">DNA repair</keyword>
<protein>
    <submittedName>
        <fullName evidence="12">Unannotated protein</fullName>
    </submittedName>
</protein>
<dbReference type="PANTHER" id="PTHR31212:SF4">
    <property type="entry name" value="ALPHA-KETOGLUTARATE-DEPENDENT DIOXYGENASE ALKB HOMOLOG 3"/>
    <property type="match status" value="1"/>
</dbReference>
<dbReference type="GO" id="GO:0005654">
    <property type="term" value="C:nucleoplasm"/>
    <property type="evidence" value="ECO:0007669"/>
    <property type="project" value="TreeGrafter"/>
</dbReference>
<reference evidence="12" key="1">
    <citation type="submission" date="2020-05" db="EMBL/GenBank/DDBJ databases">
        <authorList>
            <person name="Chiriac C."/>
            <person name="Salcher M."/>
            <person name="Ghai R."/>
            <person name="Kavagutti S V."/>
        </authorList>
    </citation>
    <scope>NUCLEOTIDE SEQUENCE</scope>
</reference>
<feature type="region of interest" description="Disordered" evidence="9">
    <location>
        <begin position="203"/>
        <end position="225"/>
    </location>
</feature>
<keyword evidence="6" id="KW-0560">Oxidoreductase</keyword>
<name>A0A6J6DQ35_9ZZZZ</name>
<keyword evidence="7" id="KW-0408">Iron</keyword>
<evidence type="ECO:0000256" key="7">
    <source>
        <dbReference type="ARBA" id="ARBA00023004"/>
    </source>
</evidence>
<dbReference type="PROSITE" id="PS51471">
    <property type="entry name" value="FE2OG_OXY"/>
    <property type="match status" value="1"/>
</dbReference>
<keyword evidence="5" id="KW-0223">Dioxygenase</keyword>
<feature type="domain" description="Fe2OG dioxygenase" evidence="10">
    <location>
        <begin position="102"/>
        <end position="200"/>
    </location>
</feature>
<dbReference type="GO" id="GO:0016705">
    <property type="term" value="F:oxidoreductase activity, acting on paired donors, with incorporation or reduction of molecular oxygen"/>
    <property type="evidence" value="ECO:0007669"/>
    <property type="project" value="UniProtKB-ARBA"/>
</dbReference>
<evidence type="ECO:0000256" key="1">
    <source>
        <dbReference type="ARBA" id="ARBA00001954"/>
    </source>
</evidence>
<dbReference type="GO" id="GO:0005739">
    <property type="term" value="C:mitochondrion"/>
    <property type="evidence" value="ECO:0007669"/>
    <property type="project" value="TreeGrafter"/>
</dbReference>
<dbReference type="GO" id="GO:0051213">
    <property type="term" value="F:dioxygenase activity"/>
    <property type="evidence" value="ECO:0007669"/>
    <property type="project" value="UniProtKB-KW"/>
</dbReference>
<dbReference type="Gene3D" id="2.60.120.590">
    <property type="entry name" value="Alpha-ketoglutarate-dependent dioxygenase AlkB-like"/>
    <property type="match status" value="1"/>
</dbReference>
<evidence type="ECO:0000256" key="8">
    <source>
        <dbReference type="ARBA" id="ARBA00023204"/>
    </source>
</evidence>
<evidence type="ECO:0000256" key="5">
    <source>
        <dbReference type="ARBA" id="ARBA00022964"/>
    </source>
</evidence>
<dbReference type="EMBL" id="CAEZSU010000248">
    <property type="protein sequence ID" value="CAB4565105.1"/>
    <property type="molecule type" value="Genomic_DNA"/>
</dbReference>
<keyword evidence="3" id="KW-0227">DNA damage</keyword>
<evidence type="ECO:0000259" key="10">
    <source>
        <dbReference type="PROSITE" id="PS51471"/>
    </source>
</evidence>
<dbReference type="Pfam" id="PF13532">
    <property type="entry name" value="2OG-FeII_Oxy_2"/>
    <property type="match status" value="1"/>
</dbReference>
<dbReference type="GO" id="GO:0032451">
    <property type="term" value="F:demethylase activity"/>
    <property type="evidence" value="ECO:0007669"/>
    <property type="project" value="UniProtKB-ARBA"/>
</dbReference>
<evidence type="ECO:0000313" key="12">
    <source>
        <dbReference type="EMBL" id="CAB4566340.1"/>
    </source>
</evidence>
<dbReference type="InterPro" id="IPR032854">
    <property type="entry name" value="ALKBH3"/>
</dbReference>
<dbReference type="EMBL" id="CAEZTG010000072">
    <property type="protein sequence ID" value="CAB4566340.1"/>
    <property type="molecule type" value="Genomic_DNA"/>
</dbReference>
<dbReference type="GO" id="GO:0006307">
    <property type="term" value="P:DNA alkylation repair"/>
    <property type="evidence" value="ECO:0007669"/>
    <property type="project" value="InterPro"/>
</dbReference>